<dbReference type="PRINTS" id="PR00419">
    <property type="entry name" value="ADXRDTASE"/>
</dbReference>
<reference evidence="12" key="1">
    <citation type="submission" date="2020-12" db="EMBL/GenBank/DDBJ databases">
        <title>Methylobrevis albus sp. nov., isolated from fresh water lack sediment.</title>
        <authorList>
            <person name="Zou Q."/>
        </authorList>
    </citation>
    <scope>NUCLEOTIDE SEQUENCE</scope>
    <source>
        <strain evidence="12">L22</strain>
    </source>
</reference>
<evidence type="ECO:0000256" key="9">
    <source>
        <dbReference type="SAM" id="MobiDB-lite"/>
    </source>
</evidence>
<dbReference type="EMBL" id="JADZLT010000048">
    <property type="protein sequence ID" value="MBH0237575.1"/>
    <property type="molecule type" value="Genomic_DNA"/>
</dbReference>
<protein>
    <recommendedName>
        <fullName evidence="8">dihydrouracil dehydrogenase (NAD(+))</fullName>
        <ecNumber evidence="8">1.3.1.1</ecNumber>
    </recommendedName>
    <alternativeName>
        <fullName evidence="3">Dihydrothymine dehydrogenase</fullName>
    </alternativeName>
    <alternativeName>
        <fullName evidence="2">Dihydrouracil dehydrogenase</fullName>
    </alternativeName>
</protein>
<comment type="caution">
    <text evidence="12">The sequence shown here is derived from an EMBL/GenBank/DDBJ whole genome shotgun (WGS) entry which is preliminary data.</text>
</comment>
<dbReference type="PANTHER" id="PTHR43073:SF2">
    <property type="entry name" value="DIHYDROPYRIMIDINE DEHYDROGENASE [NADP(+)]"/>
    <property type="match status" value="1"/>
</dbReference>
<dbReference type="InterPro" id="IPR009051">
    <property type="entry name" value="Helical_ferredxn"/>
</dbReference>
<dbReference type="Pfam" id="PF07992">
    <property type="entry name" value="Pyr_redox_2"/>
    <property type="match status" value="1"/>
</dbReference>
<evidence type="ECO:0000256" key="3">
    <source>
        <dbReference type="ARBA" id="ARBA00032722"/>
    </source>
</evidence>
<evidence type="ECO:0000259" key="10">
    <source>
        <dbReference type="Pfam" id="PF07992"/>
    </source>
</evidence>
<dbReference type="Proteomes" id="UP000631694">
    <property type="component" value="Unassembled WGS sequence"/>
</dbReference>
<dbReference type="InterPro" id="IPR036188">
    <property type="entry name" value="FAD/NAD-bd_sf"/>
</dbReference>
<evidence type="ECO:0000256" key="8">
    <source>
        <dbReference type="ARBA" id="ARBA00049728"/>
    </source>
</evidence>
<evidence type="ECO:0000256" key="4">
    <source>
        <dbReference type="ARBA" id="ARBA00047685"/>
    </source>
</evidence>
<accession>A0A931I1H6</accession>
<keyword evidence="13" id="KW-1185">Reference proteome</keyword>
<dbReference type="Gene3D" id="3.50.50.60">
    <property type="entry name" value="FAD/NAD(P)-binding domain"/>
    <property type="match status" value="2"/>
</dbReference>
<gene>
    <name evidence="12" type="ORF">I5731_07080</name>
</gene>
<comment type="catalytic activity">
    <reaction evidence="4">
        <text>5,6-dihydrothymine + NAD(+) = thymine + NADH + H(+)</text>
        <dbReference type="Rhea" id="RHEA:28791"/>
        <dbReference type="ChEBI" id="CHEBI:15378"/>
        <dbReference type="ChEBI" id="CHEBI:17821"/>
        <dbReference type="ChEBI" id="CHEBI:27468"/>
        <dbReference type="ChEBI" id="CHEBI:57540"/>
        <dbReference type="ChEBI" id="CHEBI:57945"/>
        <dbReference type="EC" id="1.3.1.1"/>
    </reaction>
</comment>
<sequence length="460" mass="47788">MTELAAADTVPFETAPGTAGPDIRGQRLAAADYARNFSDMHPPLGRHEALVESDRCYFCYDAPCQTACPTGIDIPLFIRKIGTGNVDGAASTIFEANILGGMCARVCPTETLCEDACVRHTAEDRPVRIGLLQRYATDHFMQGHTSFGTRKAPTGKRVAVVGAGPAGLSCAHALASEGHDVTIFDARGKPGGLNEHGIAAYKAVGDFAQEEVDFILGIGGITLEGGKALGRDLAIETLTAEFDAVFLGVGLQGVNALGLSGEAAAGVVDAVAWIEAMRQAEDKGNVPVGRRVVVIGGGMTAVDAAVQARKLGAEEVTMVYRRGEAAMNASAFEREVARNAGVVIRTFARPAELHVAAGAVTGISFEKTVTDAEGRLTGTGERFTLAADQVMKAIGQSFEPGPLGTIGLEDGRIAVDAAFRTTNAKVWAGGDCVPAGEDLTVVAVEHGKRAARSINAALKA</sequence>
<evidence type="ECO:0000256" key="5">
    <source>
        <dbReference type="ARBA" id="ARBA00048792"/>
    </source>
</evidence>
<evidence type="ECO:0000313" key="13">
    <source>
        <dbReference type="Proteomes" id="UP000631694"/>
    </source>
</evidence>
<comment type="function">
    <text evidence="6">Involved in pyrimidine base degradation. Catalyzes physiologically the reduction of uracil to 5,6-dihydrouracil (DHU) by using NADH as a specific cosubstrate. It also catalyzes the reverse reaction and the reduction of thymine to 5,6-dihydrothymine (DHT).</text>
</comment>
<organism evidence="12 13">
    <name type="scientific">Methylobrevis albus</name>
    <dbReference type="NCBI Taxonomy" id="2793297"/>
    <lineage>
        <taxon>Bacteria</taxon>
        <taxon>Pseudomonadati</taxon>
        <taxon>Pseudomonadota</taxon>
        <taxon>Alphaproteobacteria</taxon>
        <taxon>Hyphomicrobiales</taxon>
        <taxon>Pleomorphomonadaceae</taxon>
        <taxon>Methylobrevis</taxon>
    </lineage>
</organism>
<dbReference type="InterPro" id="IPR028261">
    <property type="entry name" value="DPD_II"/>
</dbReference>
<evidence type="ECO:0000313" key="12">
    <source>
        <dbReference type="EMBL" id="MBH0237575.1"/>
    </source>
</evidence>
<dbReference type="SUPFAM" id="SSF46548">
    <property type="entry name" value="alpha-helical ferredoxin"/>
    <property type="match status" value="1"/>
</dbReference>
<name>A0A931I1H6_9HYPH</name>
<keyword evidence="1" id="KW-0560">Oxidoreductase</keyword>
<evidence type="ECO:0000256" key="1">
    <source>
        <dbReference type="ARBA" id="ARBA00023002"/>
    </source>
</evidence>
<feature type="domain" description="FAD/NAD(P)-binding" evidence="10">
    <location>
        <begin position="157"/>
        <end position="447"/>
    </location>
</feature>
<evidence type="ECO:0000259" key="11">
    <source>
        <dbReference type="Pfam" id="PF14691"/>
    </source>
</evidence>
<dbReference type="PANTHER" id="PTHR43073">
    <property type="entry name" value="DIHYDROPYRIMIDINE DEHYDROGENASE [NADP(+)]"/>
    <property type="match status" value="1"/>
</dbReference>
<dbReference type="SUPFAM" id="SSF51971">
    <property type="entry name" value="Nucleotide-binding domain"/>
    <property type="match status" value="1"/>
</dbReference>
<dbReference type="AlphaFoldDB" id="A0A931I1H6"/>
<dbReference type="EC" id="1.3.1.1" evidence="8"/>
<dbReference type="GO" id="GO:0004159">
    <property type="term" value="F:dihydropyrimidine dehydrogenase (NAD+) activity"/>
    <property type="evidence" value="ECO:0007669"/>
    <property type="project" value="UniProtKB-EC"/>
</dbReference>
<comment type="catalytic activity">
    <reaction evidence="5">
        <text>5,6-dihydrouracil + NAD(+) = uracil + NADH + H(+)</text>
        <dbReference type="Rhea" id="RHEA:20189"/>
        <dbReference type="ChEBI" id="CHEBI:15378"/>
        <dbReference type="ChEBI" id="CHEBI:15901"/>
        <dbReference type="ChEBI" id="CHEBI:17568"/>
        <dbReference type="ChEBI" id="CHEBI:57540"/>
        <dbReference type="ChEBI" id="CHEBI:57945"/>
        <dbReference type="EC" id="1.3.1.1"/>
    </reaction>
</comment>
<feature type="region of interest" description="Disordered" evidence="9">
    <location>
        <begin position="1"/>
        <end position="21"/>
    </location>
</feature>
<dbReference type="GO" id="GO:0051536">
    <property type="term" value="F:iron-sulfur cluster binding"/>
    <property type="evidence" value="ECO:0007669"/>
    <property type="project" value="InterPro"/>
</dbReference>
<evidence type="ECO:0000256" key="7">
    <source>
        <dbReference type="ARBA" id="ARBA00049714"/>
    </source>
</evidence>
<evidence type="ECO:0000256" key="6">
    <source>
        <dbReference type="ARBA" id="ARBA00049578"/>
    </source>
</evidence>
<dbReference type="RefSeq" id="WP_197310671.1">
    <property type="nucleotide sequence ID" value="NZ_JADZLT010000048.1"/>
</dbReference>
<dbReference type="Pfam" id="PF14691">
    <property type="entry name" value="Fer4_20"/>
    <property type="match status" value="1"/>
</dbReference>
<dbReference type="Gene3D" id="1.10.1060.10">
    <property type="entry name" value="Alpha-helical ferredoxin"/>
    <property type="match status" value="1"/>
</dbReference>
<proteinExistence type="predicted"/>
<feature type="domain" description="Dihydroprymidine dehydrogenase" evidence="11">
    <location>
        <begin position="35"/>
        <end position="142"/>
    </location>
</feature>
<dbReference type="InterPro" id="IPR023753">
    <property type="entry name" value="FAD/NAD-binding_dom"/>
</dbReference>
<evidence type="ECO:0000256" key="2">
    <source>
        <dbReference type="ARBA" id="ARBA00030119"/>
    </source>
</evidence>
<comment type="subunit">
    <text evidence="7">Heterotetramer of 2 PreA and 2 PreT subunits.</text>
</comment>